<evidence type="ECO:0000313" key="1">
    <source>
        <dbReference type="EMBL" id="ETN78841.1"/>
    </source>
</evidence>
<accession>W2TCD9</accession>
<gene>
    <name evidence="1" type="ORF">NECAME_10101</name>
</gene>
<dbReference type="AlphaFoldDB" id="W2TCD9"/>
<organism evidence="1 2">
    <name type="scientific">Necator americanus</name>
    <name type="common">Human hookworm</name>
    <dbReference type="NCBI Taxonomy" id="51031"/>
    <lineage>
        <taxon>Eukaryota</taxon>
        <taxon>Metazoa</taxon>
        <taxon>Ecdysozoa</taxon>
        <taxon>Nematoda</taxon>
        <taxon>Chromadorea</taxon>
        <taxon>Rhabditida</taxon>
        <taxon>Rhabditina</taxon>
        <taxon>Rhabditomorpha</taxon>
        <taxon>Strongyloidea</taxon>
        <taxon>Ancylostomatidae</taxon>
        <taxon>Bunostominae</taxon>
        <taxon>Necator</taxon>
    </lineage>
</organism>
<keyword evidence="2" id="KW-1185">Reference proteome</keyword>
<protein>
    <submittedName>
        <fullName evidence="1">Uncharacterized protein</fullName>
    </submittedName>
</protein>
<dbReference type="EMBL" id="KI659696">
    <property type="protein sequence ID" value="ETN78841.1"/>
    <property type="molecule type" value="Genomic_DNA"/>
</dbReference>
<evidence type="ECO:0000313" key="2">
    <source>
        <dbReference type="Proteomes" id="UP000053676"/>
    </source>
</evidence>
<dbReference type="KEGG" id="nai:NECAME_10101"/>
<reference evidence="2" key="1">
    <citation type="journal article" date="2014" name="Nat. Genet.">
        <title>Genome of the human hookworm Necator americanus.</title>
        <authorList>
            <person name="Tang Y.T."/>
            <person name="Gao X."/>
            <person name="Rosa B.A."/>
            <person name="Abubucker S."/>
            <person name="Hallsworth-Pepin K."/>
            <person name="Martin J."/>
            <person name="Tyagi R."/>
            <person name="Heizer E."/>
            <person name="Zhang X."/>
            <person name="Bhonagiri-Palsikar V."/>
            <person name="Minx P."/>
            <person name="Warren W.C."/>
            <person name="Wang Q."/>
            <person name="Zhan B."/>
            <person name="Hotez P.J."/>
            <person name="Sternberg P.W."/>
            <person name="Dougall A."/>
            <person name="Gaze S.T."/>
            <person name="Mulvenna J."/>
            <person name="Sotillo J."/>
            <person name="Ranganathan S."/>
            <person name="Rabelo E.M."/>
            <person name="Wilson R.K."/>
            <person name="Felgner P.L."/>
            <person name="Bethony J."/>
            <person name="Hawdon J.M."/>
            <person name="Gasser R.B."/>
            <person name="Loukas A."/>
            <person name="Mitreva M."/>
        </authorList>
    </citation>
    <scope>NUCLEOTIDE SEQUENCE [LARGE SCALE GENOMIC DNA]</scope>
</reference>
<name>W2TCD9_NECAM</name>
<dbReference type="Proteomes" id="UP000053676">
    <property type="component" value="Unassembled WGS sequence"/>
</dbReference>
<proteinExistence type="predicted"/>
<sequence length="64" mass="7377">MVSRLLYLPYSVLGYAKQTFFMSRDSIRYRSESRGGSRVDGLPYLRPSLYALLSVAVDVEPEWI</sequence>